<proteinExistence type="predicted"/>
<feature type="non-terminal residue" evidence="1">
    <location>
        <position position="1"/>
    </location>
</feature>
<accession>A0A1M2W729</accession>
<comment type="caution">
    <text evidence="1">The sequence shown here is derived from an EMBL/GenBank/DDBJ whole genome shotgun (WGS) entry which is preliminary data.</text>
</comment>
<organism evidence="1 2">
    <name type="scientific">Trametes pubescens</name>
    <name type="common">White-rot fungus</name>
    <dbReference type="NCBI Taxonomy" id="154538"/>
    <lineage>
        <taxon>Eukaryota</taxon>
        <taxon>Fungi</taxon>
        <taxon>Dikarya</taxon>
        <taxon>Basidiomycota</taxon>
        <taxon>Agaricomycotina</taxon>
        <taxon>Agaricomycetes</taxon>
        <taxon>Polyporales</taxon>
        <taxon>Polyporaceae</taxon>
        <taxon>Trametes</taxon>
    </lineage>
</organism>
<gene>
    <name evidence="1" type="ORF">TRAPUB_5954</name>
</gene>
<dbReference type="OMA" id="SECVHIT"/>
<name>A0A1M2W729_TRAPU</name>
<dbReference type="AlphaFoldDB" id="A0A1M2W729"/>
<protein>
    <submittedName>
        <fullName evidence="1">Uncharacterized protein</fullName>
    </submittedName>
</protein>
<dbReference type="EMBL" id="MNAD01000147">
    <property type="protein sequence ID" value="OJT15626.1"/>
    <property type="molecule type" value="Genomic_DNA"/>
</dbReference>
<dbReference type="OrthoDB" id="2752228at2759"/>
<sequence length="279" mass="31691">WSRYWPIPLFGTAYLLHTRLRRYSPRKLPPLTSLRPAGVYVTTTAYMLWLSECVHITQEANRDRDMYTILVSVRALRLQLAPAMEKFRGSDELKHTRTYDALAPTPQASLLAKLAWRYNCTAESDPLAFNMAMATVMGVAMTHLGAEKLRRVPREDVDALIILLANDIVNADAEKAAAAESSFDGTERRCLIGLGVITPFAMLARWTRRRYLLHPLNLVQRLLLYGAIFPDVVTAHRRMHYATTIRDKHRVAELCKEMLPKLDGLVDEMMQKGVAIVTL</sequence>
<evidence type="ECO:0000313" key="1">
    <source>
        <dbReference type="EMBL" id="OJT15626.1"/>
    </source>
</evidence>
<reference evidence="1 2" key="1">
    <citation type="submission" date="2016-10" db="EMBL/GenBank/DDBJ databases">
        <title>Genome sequence of the basidiomycete white-rot fungus Trametes pubescens.</title>
        <authorList>
            <person name="Makela M.R."/>
            <person name="Granchi Z."/>
            <person name="Peng M."/>
            <person name="De Vries R.P."/>
            <person name="Grigoriev I."/>
            <person name="Riley R."/>
            <person name="Hilden K."/>
        </authorList>
    </citation>
    <scope>NUCLEOTIDE SEQUENCE [LARGE SCALE GENOMIC DNA]</scope>
    <source>
        <strain evidence="1 2">FBCC735</strain>
    </source>
</reference>
<dbReference type="Proteomes" id="UP000184267">
    <property type="component" value="Unassembled WGS sequence"/>
</dbReference>
<keyword evidence="2" id="KW-1185">Reference proteome</keyword>
<evidence type="ECO:0000313" key="2">
    <source>
        <dbReference type="Proteomes" id="UP000184267"/>
    </source>
</evidence>